<dbReference type="InterPro" id="IPR011598">
    <property type="entry name" value="bHLH_dom"/>
</dbReference>
<dbReference type="GO" id="GO:0046983">
    <property type="term" value="F:protein dimerization activity"/>
    <property type="evidence" value="ECO:0007669"/>
    <property type="project" value="InterPro"/>
</dbReference>
<reference evidence="8" key="2">
    <citation type="journal article" date="2024" name="Plant">
        <title>Genomic evolution and insights into agronomic trait innovations of Sesamum species.</title>
        <authorList>
            <person name="Miao H."/>
            <person name="Wang L."/>
            <person name="Qu L."/>
            <person name="Liu H."/>
            <person name="Sun Y."/>
            <person name="Le M."/>
            <person name="Wang Q."/>
            <person name="Wei S."/>
            <person name="Zheng Y."/>
            <person name="Lin W."/>
            <person name="Duan Y."/>
            <person name="Cao H."/>
            <person name="Xiong S."/>
            <person name="Wang X."/>
            <person name="Wei L."/>
            <person name="Li C."/>
            <person name="Ma Q."/>
            <person name="Ju M."/>
            <person name="Zhao R."/>
            <person name="Li G."/>
            <person name="Mu C."/>
            <person name="Tian Q."/>
            <person name="Mei H."/>
            <person name="Zhang T."/>
            <person name="Gao T."/>
            <person name="Zhang H."/>
        </authorList>
    </citation>
    <scope>NUCLEOTIDE SEQUENCE</scope>
    <source>
        <strain evidence="8">G01</strain>
    </source>
</reference>
<feature type="compositionally biased region" description="Basic and acidic residues" evidence="6">
    <location>
        <begin position="249"/>
        <end position="262"/>
    </location>
</feature>
<feature type="region of interest" description="Disordered" evidence="6">
    <location>
        <begin position="22"/>
        <end position="49"/>
    </location>
</feature>
<dbReference type="PANTHER" id="PTHR45855:SF23">
    <property type="entry name" value="TRANSCRIPTION FACTOR MEE8-RELATED"/>
    <property type="match status" value="1"/>
</dbReference>
<evidence type="ECO:0000259" key="7">
    <source>
        <dbReference type="PROSITE" id="PS50888"/>
    </source>
</evidence>
<dbReference type="EMBL" id="JACGWK010000003">
    <property type="protein sequence ID" value="KAL0364755.1"/>
    <property type="molecule type" value="Genomic_DNA"/>
</dbReference>
<dbReference type="FunFam" id="4.10.280.10:FF:000059">
    <property type="entry name" value="transcription factor UNE10 isoform X1"/>
    <property type="match status" value="1"/>
</dbReference>
<dbReference type="PANTHER" id="PTHR45855">
    <property type="entry name" value="TRANSCRIPTION FACTOR PIF1-RELATED"/>
    <property type="match status" value="1"/>
</dbReference>
<evidence type="ECO:0000256" key="4">
    <source>
        <dbReference type="ARBA" id="ARBA00023163"/>
    </source>
</evidence>
<keyword evidence="2" id="KW-0805">Transcription regulation</keyword>
<dbReference type="InterPro" id="IPR047265">
    <property type="entry name" value="PIF1-like_bHLH"/>
</dbReference>
<evidence type="ECO:0000256" key="3">
    <source>
        <dbReference type="ARBA" id="ARBA00023125"/>
    </source>
</evidence>
<keyword evidence="3" id="KW-0238">DNA-binding</keyword>
<dbReference type="GO" id="GO:0003677">
    <property type="term" value="F:DNA binding"/>
    <property type="evidence" value="ECO:0007669"/>
    <property type="project" value="UniProtKB-KW"/>
</dbReference>
<proteinExistence type="predicted"/>
<reference evidence="8" key="1">
    <citation type="submission" date="2020-06" db="EMBL/GenBank/DDBJ databases">
        <authorList>
            <person name="Li T."/>
            <person name="Hu X."/>
            <person name="Zhang T."/>
            <person name="Song X."/>
            <person name="Zhang H."/>
            <person name="Dai N."/>
            <person name="Sheng W."/>
            <person name="Hou X."/>
            <person name="Wei L."/>
        </authorList>
    </citation>
    <scope>NUCLEOTIDE SEQUENCE</scope>
    <source>
        <strain evidence="8">G01</strain>
        <tissue evidence="8">Leaf</tissue>
    </source>
</reference>
<name>A0AAW2QAT1_9LAMI</name>
<evidence type="ECO:0000256" key="1">
    <source>
        <dbReference type="ARBA" id="ARBA00004123"/>
    </source>
</evidence>
<feature type="domain" description="BHLH" evidence="7">
    <location>
        <begin position="282"/>
        <end position="331"/>
    </location>
</feature>
<evidence type="ECO:0000256" key="5">
    <source>
        <dbReference type="ARBA" id="ARBA00023242"/>
    </source>
</evidence>
<keyword evidence="5" id="KW-0539">Nucleus</keyword>
<accession>A0AAW2QAT1</accession>
<dbReference type="GO" id="GO:0005634">
    <property type="term" value="C:nucleus"/>
    <property type="evidence" value="ECO:0007669"/>
    <property type="project" value="UniProtKB-SubCell"/>
</dbReference>
<keyword evidence="4" id="KW-0804">Transcription</keyword>
<gene>
    <name evidence="8" type="ORF">Sangu_0573100</name>
</gene>
<dbReference type="PROSITE" id="PS50888">
    <property type="entry name" value="BHLH"/>
    <property type="match status" value="1"/>
</dbReference>
<comment type="subcellular location">
    <subcellularLocation>
        <location evidence="1">Nucleus</location>
    </subcellularLocation>
</comment>
<dbReference type="SUPFAM" id="SSF47459">
    <property type="entry name" value="HLH, helix-loop-helix DNA-binding domain"/>
    <property type="match status" value="1"/>
</dbReference>
<dbReference type="InterPro" id="IPR031066">
    <property type="entry name" value="bHLH_ALC-like_plant"/>
</dbReference>
<dbReference type="CDD" id="cd11445">
    <property type="entry name" value="bHLH_AtPIF_like"/>
    <property type="match status" value="1"/>
</dbReference>
<organism evidence="8">
    <name type="scientific">Sesamum angustifolium</name>
    <dbReference type="NCBI Taxonomy" id="2727405"/>
    <lineage>
        <taxon>Eukaryota</taxon>
        <taxon>Viridiplantae</taxon>
        <taxon>Streptophyta</taxon>
        <taxon>Embryophyta</taxon>
        <taxon>Tracheophyta</taxon>
        <taxon>Spermatophyta</taxon>
        <taxon>Magnoliopsida</taxon>
        <taxon>eudicotyledons</taxon>
        <taxon>Gunneridae</taxon>
        <taxon>Pentapetalae</taxon>
        <taxon>asterids</taxon>
        <taxon>lamiids</taxon>
        <taxon>Lamiales</taxon>
        <taxon>Pedaliaceae</taxon>
        <taxon>Sesamum</taxon>
    </lineage>
</organism>
<protein>
    <submittedName>
        <fullName evidence="8">Transcription factor UNE10</fullName>
    </submittedName>
</protein>
<evidence type="ECO:0000256" key="6">
    <source>
        <dbReference type="SAM" id="MobiDB-lite"/>
    </source>
</evidence>
<evidence type="ECO:0000256" key="2">
    <source>
        <dbReference type="ARBA" id="ARBA00023015"/>
    </source>
</evidence>
<dbReference type="AlphaFoldDB" id="A0AAW2QAT1"/>
<dbReference type="SMART" id="SM00353">
    <property type="entry name" value="HLH"/>
    <property type="match status" value="1"/>
</dbReference>
<dbReference type="InterPro" id="IPR036638">
    <property type="entry name" value="HLH_DNA-bd_sf"/>
</dbReference>
<dbReference type="Pfam" id="PF00010">
    <property type="entry name" value="HLH"/>
    <property type="match status" value="1"/>
</dbReference>
<sequence>MGRSKYEVTELTWENGQLALHGLGGILPPPPPPPQTSKQTWDHKPGVGDTLESIVHQATHQLPQNGRDHHGKYPTSTLAVNSGEKWVENSTSHMPTEHNQDRKWSENSAHMPLQHENPDQGGGKWRESLSHMQVEGNVEMKPSPTTLSGNSNSAQQMEAKANPAAASSGGKWREMDDEQGKGVVKLSSKWGENHSKRVRSEAEQWCGRKSFQAEESGCASASAAFCRDTDTTMMTWASFESPRSLKSARNADDDSACHDCSDGQRITKGQSFRSQSSSRRSRAAAIHNQSERRRRDRINEKMKTLQKLVPNASKTDKASMLDEVIEYLKQLQAQVQMMSNARNMPQMVVPLGMQQQLQMSLLARMGMGMGMGGMGMGMLDVNNLARNLPHPIPPFIHAAAAGPLGGTTAASFVSPPFAMPPMVPPPPPTTSPLKANVDAAHINAPVPNFNDAYNTFLTQVRHLF</sequence>
<evidence type="ECO:0000313" key="8">
    <source>
        <dbReference type="EMBL" id="KAL0364755.1"/>
    </source>
</evidence>
<dbReference type="Gene3D" id="4.10.280.10">
    <property type="entry name" value="Helix-loop-helix DNA-binding domain"/>
    <property type="match status" value="1"/>
</dbReference>
<feature type="region of interest" description="Disordered" evidence="6">
    <location>
        <begin position="243"/>
        <end position="294"/>
    </location>
</feature>
<comment type="caution">
    <text evidence="8">The sequence shown here is derived from an EMBL/GenBank/DDBJ whole genome shotgun (WGS) entry which is preliminary data.</text>
</comment>